<protein>
    <submittedName>
        <fullName evidence="2">Uncharacterized protein</fullName>
    </submittedName>
</protein>
<feature type="region of interest" description="Disordered" evidence="1">
    <location>
        <begin position="326"/>
        <end position="415"/>
    </location>
</feature>
<dbReference type="AlphaFoldDB" id="A0A5J5FC93"/>
<feature type="region of interest" description="Disordered" evidence="1">
    <location>
        <begin position="1"/>
        <end position="165"/>
    </location>
</feature>
<gene>
    <name evidence="2" type="ORF">FN846DRAFT_3677</name>
</gene>
<reference evidence="2 3" key="1">
    <citation type="submission" date="2019-09" db="EMBL/GenBank/DDBJ databases">
        <title>Draft genome of the ectomycorrhizal ascomycete Sphaerosporella brunnea.</title>
        <authorList>
            <consortium name="DOE Joint Genome Institute"/>
            <person name="Benucci G.M."/>
            <person name="Marozzi G."/>
            <person name="Antonielli L."/>
            <person name="Sanchez S."/>
            <person name="Marco P."/>
            <person name="Wang X."/>
            <person name="Falini L.B."/>
            <person name="Barry K."/>
            <person name="Haridas S."/>
            <person name="Lipzen A."/>
            <person name="Labutti K."/>
            <person name="Grigoriev I.V."/>
            <person name="Murat C."/>
            <person name="Martin F."/>
            <person name="Albertini E."/>
            <person name="Donnini D."/>
            <person name="Bonito G."/>
        </authorList>
    </citation>
    <scope>NUCLEOTIDE SEQUENCE [LARGE SCALE GENOMIC DNA]</scope>
    <source>
        <strain evidence="2 3">Sb_GMNB300</strain>
    </source>
</reference>
<proteinExistence type="predicted"/>
<dbReference type="EMBL" id="VXIS01000001">
    <property type="protein sequence ID" value="KAA8915024.1"/>
    <property type="molecule type" value="Genomic_DNA"/>
</dbReference>
<evidence type="ECO:0000313" key="2">
    <source>
        <dbReference type="EMBL" id="KAA8915024.1"/>
    </source>
</evidence>
<feature type="region of interest" description="Disordered" evidence="1">
    <location>
        <begin position="433"/>
        <end position="465"/>
    </location>
</feature>
<feature type="compositionally biased region" description="Pro residues" evidence="1">
    <location>
        <begin position="92"/>
        <end position="119"/>
    </location>
</feature>
<organism evidence="2 3">
    <name type="scientific">Sphaerosporella brunnea</name>
    <dbReference type="NCBI Taxonomy" id="1250544"/>
    <lineage>
        <taxon>Eukaryota</taxon>
        <taxon>Fungi</taxon>
        <taxon>Dikarya</taxon>
        <taxon>Ascomycota</taxon>
        <taxon>Pezizomycotina</taxon>
        <taxon>Pezizomycetes</taxon>
        <taxon>Pezizales</taxon>
        <taxon>Pyronemataceae</taxon>
        <taxon>Sphaerosporella</taxon>
    </lineage>
</organism>
<name>A0A5J5FC93_9PEZI</name>
<dbReference type="InParanoid" id="A0A5J5FC93"/>
<feature type="compositionally biased region" description="Basic and acidic residues" evidence="1">
    <location>
        <begin position="48"/>
        <end position="58"/>
    </location>
</feature>
<feature type="compositionally biased region" description="Low complexity" evidence="1">
    <location>
        <begin position="150"/>
        <end position="163"/>
    </location>
</feature>
<accession>A0A5J5FC93</accession>
<evidence type="ECO:0000256" key="1">
    <source>
        <dbReference type="SAM" id="MobiDB-lite"/>
    </source>
</evidence>
<evidence type="ECO:0000313" key="3">
    <source>
        <dbReference type="Proteomes" id="UP000326924"/>
    </source>
</evidence>
<feature type="compositionally biased region" description="Basic and acidic residues" evidence="1">
    <location>
        <begin position="341"/>
        <end position="352"/>
    </location>
</feature>
<feature type="compositionally biased region" description="Basic residues" evidence="1">
    <location>
        <begin position="394"/>
        <end position="411"/>
    </location>
</feature>
<comment type="caution">
    <text evidence="2">The sequence shown here is derived from an EMBL/GenBank/DDBJ whole genome shotgun (WGS) entry which is preliminary data.</text>
</comment>
<feature type="region of interest" description="Disordered" evidence="1">
    <location>
        <begin position="268"/>
        <end position="295"/>
    </location>
</feature>
<keyword evidence="3" id="KW-1185">Reference proteome</keyword>
<dbReference type="Proteomes" id="UP000326924">
    <property type="component" value="Unassembled WGS sequence"/>
</dbReference>
<feature type="compositionally biased region" description="Acidic residues" evidence="1">
    <location>
        <begin position="27"/>
        <end position="47"/>
    </location>
</feature>
<feature type="compositionally biased region" description="Pro residues" evidence="1">
    <location>
        <begin position="140"/>
        <end position="149"/>
    </location>
</feature>
<sequence>MFLSNTLALFRPPVHHYTSPNSHVHVEDEEELEEAEEEEEEEQEQEKEEAKKAEREPEPVGSDSSSTATPASSTRTDKRRTRRPLSSLLSPPSLPPPPQQPHPPARTAEPPPPPPPPCPRAAGVASGSDKHRVPSSKTPPATPPQPHSPPSSAGAASNSTSTSYFPPALSLLVGAQLSVKKTQEGPPAAPHNLRVFSRQFVSPITIPAGINTSSSNNTPTRTKRNIFSYLSTSAGQKWLDDLEKEALAKKRAKQQQEEKDAAIVSEVASHDLSLGENAGGRESRTGATETLGGSAVEDKGQVAVVVGGNNSEHVRSASVEHVDTGVWNGDVTGQSPSSHLRGADADPSREGVRGIGDGDVSIGEAAAAAADATDQNNTRIRSKLSLKDQLKFSPPRRNKARRPKAAGHRPRTASCSSPRLCAFWTNVQREWHHPPIQRPTSPRCLDNGCGTKSGRSGRAGTPVRL</sequence>
<feature type="compositionally biased region" description="Low complexity" evidence="1">
    <location>
        <begin position="62"/>
        <end position="74"/>
    </location>
</feature>